<dbReference type="EMBL" id="JACGWJ010000014">
    <property type="protein sequence ID" value="KAL0374261.1"/>
    <property type="molecule type" value="Genomic_DNA"/>
</dbReference>
<gene>
    <name evidence="2" type="ORF">Sradi_3341800</name>
</gene>
<organism evidence="2">
    <name type="scientific">Sesamum radiatum</name>
    <name type="common">Black benniseed</name>
    <dbReference type="NCBI Taxonomy" id="300843"/>
    <lineage>
        <taxon>Eukaryota</taxon>
        <taxon>Viridiplantae</taxon>
        <taxon>Streptophyta</taxon>
        <taxon>Embryophyta</taxon>
        <taxon>Tracheophyta</taxon>
        <taxon>Spermatophyta</taxon>
        <taxon>Magnoliopsida</taxon>
        <taxon>eudicotyledons</taxon>
        <taxon>Gunneridae</taxon>
        <taxon>Pentapetalae</taxon>
        <taxon>asterids</taxon>
        <taxon>lamiids</taxon>
        <taxon>Lamiales</taxon>
        <taxon>Pedaliaceae</taxon>
        <taxon>Sesamum</taxon>
    </lineage>
</organism>
<sequence length="64" mass="6433">MEMKKIAVAAVVVAAASMSAAVATTISEAPAPTPVPISDAIVSLPAMGSLVGATIMSFFAFYMQ</sequence>
<dbReference type="InterPro" id="IPR044702">
    <property type="entry name" value="AGP23/40"/>
</dbReference>
<evidence type="ECO:0000256" key="1">
    <source>
        <dbReference type="SAM" id="Phobius"/>
    </source>
</evidence>
<comment type="caution">
    <text evidence="2">The sequence shown here is derived from an EMBL/GenBank/DDBJ whole genome shotgun (WGS) entry which is preliminary data.</text>
</comment>
<dbReference type="PANTHER" id="PTHR34672">
    <property type="entry name" value="POLLEN-SPECIFIC ARABINOGALACTA PROTEIN BAN102"/>
    <property type="match status" value="1"/>
</dbReference>
<evidence type="ECO:0000313" key="2">
    <source>
        <dbReference type="EMBL" id="KAL0374261.1"/>
    </source>
</evidence>
<protein>
    <recommendedName>
        <fullName evidence="3">Arabinogalactan peptide 23-like</fullName>
    </recommendedName>
</protein>
<dbReference type="PANTHER" id="PTHR34672:SF2">
    <property type="entry name" value="ARABINOGALACTAN PROTEIN 23"/>
    <property type="match status" value="1"/>
</dbReference>
<name>A0AAW2R3L2_SESRA</name>
<reference evidence="2" key="1">
    <citation type="submission" date="2020-06" db="EMBL/GenBank/DDBJ databases">
        <authorList>
            <person name="Li T."/>
            <person name="Hu X."/>
            <person name="Zhang T."/>
            <person name="Song X."/>
            <person name="Zhang H."/>
            <person name="Dai N."/>
            <person name="Sheng W."/>
            <person name="Hou X."/>
            <person name="Wei L."/>
        </authorList>
    </citation>
    <scope>NUCLEOTIDE SEQUENCE</scope>
    <source>
        <strain evidence="2">G02</strain>
        <tissue evidence="2">Leaf</tissue>
    </source>
</reference>
<evidence type="ECO:0008006" key="3">
    <source>
        <dbReference type="Google" id="ProtNLM"/>
    </source>
</evidence>
<accession>A0AAW2R3L2</accession>
<proteinExistence type="predicted"/>
<dbReference type="AlphaFoldDB" id="A0AAW2R3L2"/>
<keyword evidence="1" id="KW-0472">Membrane</keyword>
<keyword evidence="1" id="KW-1133">Transmembrane helix</keyword>
<feature type="transmembrane region" description="Helical" evidence="1">
    <location>
        <begin position="41"/>
        <end position="62"/>
    </location>
</feature>
<reference evidence="2" key="2">
    <citation type="journal article" date="2024" name="Plant">
        <title>Genomic evolution and insights into agronomic trait innovations of Sesamum species.</title>
        <authorList>
            <person name="Miao H."/>
            <person name="Wang L."/>
            <person name="Qu L."/>
            <person name="Liu H."/>
            <person name="Sun Y."/>
            <person name="Le M."/>
            <person name="Wang Q."/>
            <person name="Wei S."/>
            <person name="Zheng Y."/>
            <person name="Lin W."/>
            <person name="Duan Y."/>
            <person name="Cao H."/>
            <person name="Xiong S."/>
            <person name="Wang X."/>
            <person name="Wei L."/>
            <person name="Li C."/>
            <person name="Ma Q."/>
            <person name="Ju M."/>
            <person name="Zhao R."/>
            <person name="Li G."/>
            <person name="Mu C."/>
            <person name="Tian Q."/>
            <person name="Mei H."/>
            <person name="Zhang T."/>
            <person name="Gao T."/>
            <person name="Zhang H."/>
        </authorList>
    </citation>
    <scope>NUCLEOTIDE SEQUENCE</scope>
    <source>
        <strain evidence="2">G02</strain>
    </source>
</reference>
<keyword evidence="1" id="KW-0812">Transmembrane</keyword>